<evidence type="ECO:0000256" key="8">
    <source>
        <dbReference type="ARBA" id="ARBA00023136"/>
    </source>
</evidence>
<keyword evidence="10" id="KW-0175">Coiled coil</keyword>
<feature type="transmembrane region" description="Helical" evidence="9">
    <location>
        <begin position="28"/>
        <end position="46"/>
    </location>
</feature>
<dbReference type="NCBIfam" id="TIGR01843">
    <property type="entry name" value="type_I_hlyD"/>
    <property type="match status" value="1"/>
</dbReference>
<dbReference type="SUPFAM" id="SSF111369">
    <property type="entry name" value="HlyD-like secretion proteins"/>
    <property type="match status" value="1"/>
</dbReference>
<dbReference type="GO" id="GO:0005886">
    <property type="term" value="C:plasma membrane"/>
    <property type="evidence" value="ECO:0007669"/>
    <property type="project" value="UniProtKB-SubCell"/>
</dbReference>
<evidence type="ECO:0000256" key="2">
    <source>
        <dbReference type="ARBA" id="ARBA00009477"/>
    </source>
</evidence>
<evidence type="ECO:0000256" key="3">
    <source>
        <dbReference type="ARBA" id="ARBA00022448"/>
    </source>
</evidence>
<evidence type="ECO:0000256" key="9">
    <source>
        <dbReference type="RuleBase" id="RU365093"/>
    </source>
</evidence>
<feature type="domain" description="AprE-like beta-barrel" evidence="12">
    <location>
        <begin position="327"/>
        <end position="415"/>
    </location>
</feature>
<accession>A0A1Z4VPQ9</accession>
<keyword evidence="8 9" id="KW-0472">Membrane</keyword>
<dbReference type="InterPro" id="IPR010129">
    <property type="entry name" value="T1SS_HlyD"/>
</dbReference>
<dbReference type="InterPro" id="IPR058982">
    <property type="entry name" value="Beta-barrel_AprE"/>
</dbReference>
<proteinExistence type="inferred from homology"/>
<name>A0A1Z4VPQ9_9GAMM</name>
<keyword evidence="6 9" id="KW-0812">Transmembrane</keyword>
<dbReference type="Pfam" id="PF26002">
    <property type="entry name" value="Beta-barrel_AprE"/>
    <property type="match status" value="1"/>
</dbReference>
<sequence length="438" mass="48968">MNRKRHEIDFLPAVLEIQERPPSPLGRAIVWILIIFFTLAIAWAVIGRVDIVATAQGKIVPSDRVKVIQPQELARIQAIHVHEGRSVMTGDLLIELDPTSTRADQSRLETELAAAEREQARLAALLAVLESRMGLTQAQASLTARQNKARLHSEWNAHQARQSALASARHSRSAEVAAIDQNIAKLESTLPLIAKRAAAIKSLVDRSLAAKTTWLELEQQRIEQRQDLAALREQRRSRLAAIEELEQQAQSGRAEFETGIMARREEIAIQVARLRQELNKAASRNRRQQLRSPVDGVVQQLAVHTLGGVVTPAQELMRIVPRDVSMEVEAWIMNRDVGFVHEGQPAEIKIETFPFTRYGVISAEILDVSSDAVEDEQRGLVYATRVLMKQTTLPVNGRQVSLSPGMAVTVEVKTGTRRLIEYLLSPLLRYADEGLRER</sequence>
<gene>
    <name evidence="13" type="ORF">FOKN1_1198</name>
</gene>
<evidence type="ECO:0000259" key="11">
    <source>
        <dbReference type="Pfam" id="PF25988"/>
    </source>
</evidence>
<keyword evidence="7 9" id="KW-1133">Transmembrane helix</keyword>
<dbReference type="Proteomes" id="UP000218765">
    <property type="component" value="Chromosome"/>
</dbReference>
<feature type="coiled-coil region" evidence="10">
    <location>
        <begin position="214"/>
        <end position="291"/>
    </location>
</feature>
<dbReference type="KEGG" id="ttc:FOKN1_1198"/>
<keyword evidence="14" id="KW-1185">Reference proteome</keyword>
<keyword evidence="5 9" id="KW-0997">Cell inner membrane</keyword>
<dbReference type="AlphaFoldDB" id="A0A1Z4VPQ9"/>
<dbReference type="GO" id="GO:0009306">
    <property type="term" value="P:protein secretion"/>
    <property type="evidence" value="ECO:0007669"/>
    <property type="project" value="InterPro"/>
</dbReference>
<evidence type="ECO:0000259" key="12">
    <source>
        <dbReference type="Pfam" id="PF26002"/>
    </source>
</evidence>
<evidence type="ECO:0000256" key="6">
    <source>
        <dbReference type="ARBA" id="ARBA00022692"/>
    </source>
</evidence>
<evidence type="ECO:0000256" key="10">
    <source>
        <dbReference type="SAM" id="Coils"/>
    </source>
</evidence>
<dbReference type="EMBL" id="AP018052">
    <property type="protein sequence ID" value="BAZ93597.1"/>
    <property type="molecule type" value="Genomic_DNA"/>
</dbReference>
<feature type="domain" description="CyaD-like alpha-helical hairpin" evidence="11">
    <location>
        <begin position="97"/>
        <end position="255"/>
    </location>
</feature>
<reference evidence="13 14" key="1">
    <citation type="submission" date="2017-05" db="EMBL/GenBank/DDBJ databases">
        <title>Thiocyanate degradation by Thiohalobacter thiocyanaticus FOKN1.</title>
        <authorList>
            <person name="Oshiki M."/>
            <person name="Fukushima T."/>
            <person name="Kawano S."/>
            <person name="Nakagawa J."/>
        </authorList>
    </citation>
    <scope>NUCLEOTIDE SEQUENCE [LARGE SCALE GENOMIC DNA]</scope>
    <source>
        <strain evidence="13 14">FOKN1</strain>
    </source>
</reference>
<dbReference type="InterPro" id="IPR006144">
    <property type="entry name" value="Secretion_HlyD_CS"/>
</dbReference>
<evidence type="ECO:0000256" key="5">
    <source>
        <dbReference type="ARBA" id="ARBA00022519"/>
    </source>
</evidence>
<dbReference type="InterPro" id="IPR050739">
    <property type="entry name" value="MFP"/>
</dbReference>
<dbReference type="PANTHER" id="PTHR30386">
    <property type="entry name" value="MEMBRANE FUSION SUBUNIT OF EMRAB-TOLC MULTIDRUG EFFLUX PUMP"/>
    <property type="match status" value="1"/>
</dbReference>
<organism evidence="13 14">
    <name type="scientific">Thiohalobacter thiocyanaticus</name>
    <dbReference type="NCBI Taxonomy" id="585455"/>
    <lineage>
        <taxon>Bacteria</taxon>
        <taxon>Pseudomonadati</taxon>
        <taxon>Pseudomonadota</taxon>
        <taxon>Gammaproteobacteria</taxon>
        <taxon>Thiohalobacterales</taxon>
        <taxon>Thiohalobacteraceae</taxon>
        <taxon>Thiohalobacter</taxon>
    </lineage>
</organism>
<protein>
    <recommendedName>
        <fullName evidence="9">Membrane fusion protein (MFP) family protein</fullName>
    </recommendedName>
</protein>
<comment type="similarity">
    <text evidence="2 9">Belongs to the membrane fusion protein (MFP) (TC 8.A.1) family.</text>
</comment>
<evidence type="ECO:0000256" key="1">
    <source>
        <dbReference type="ARBA" id="ARBA00004377"/>
    </source>
</evidence>
<evidence type="ECO:0000256" key="4">
    <source>
        <dbReference type="ARBA" id="ARBA00022475"/>
    </source>
</evidence>
<comment type="subcellular location">
    <subcellularLocation>
        <location evidence="1 9">Cell inner membrane</location>
        <topology evidence="1 9">Single-pass membrane protein</topology>
    </subcellularLocation>
</comment>
<dbReference type="OrthoDB" id="9775513at2"/>
<dbReference type="PANTHER" id="PTHR30386:SF27">
    <property type="entry name" value="MEMBRANE FUSION PROTEIN (MFP) FAMILY PROTEIN"/>
    <property type="match status" value="1"/>
</dbReference>
<dbReference type="Gene3D" id="2.40.30.170">
    <property type="match status" value="1"/>
</dbReference>
<keyword evidence="3 9" id="KW-0813">Transport</keyword>
<evidence type="ECO:0000313" key="13">
    <source>
        <dbReference type="EMBL" id="BAZ93597.1"/>
    </source>
</evidence>
<keyword evidence="4 9" id="KW-1003">Cell membrane</keyword>
<evidence type="ECO:0000256" key="7">
    <source>
        <dbReference type="ARBA" id="ARBA00022989"/>
    </source>
</evidence>
<dbReference type="PROSITE" id="PS00543">
    <property type="entry name" value="HLYD_FAMILY"/>
    <property type="match status" value="1"/>
</dbReference>
<dbReference type="PRINTS" id="PR01490">
    <property type="entry name" value="RTXTOXIND"/>
</dbReference>
<evidence type="ECO:0000313" key="14">
    <source>
        <dbReference type="Proteomes" id="UP000218765"/>
    </source>
</evidence>
<feature type="coiled-coil region" evidence="10">
    <location>
        <begin position="105"/>
        <end position="132"/>
    </location>
</feature>
<dbReference type="InterPro" id="IPR059040">
    <property type="entry name" value="HH_CyaD-like"/>
</dbReference>
<dbReference type="Pfam" id="PF25988">
    <property type="entry name" value="HH_CyaD"/>
    <property type="match status" value="1"/>
</dbReference>